<evidence type="ECO:0000313" key="2">
    <source>
        <dbReference type="Proteomes" id="UP001431783"/>
    </source>
</evidence>
<reference evidence="1 2" key="1">
    <citation type="submission" date="2023-03" db="EMBL/GenBank/DDBJ databases">
        <title>Genome insight into feeding habits of ladybird beetles.</title>
        <authorList>
            <person name="Li H.-S."/>
            <person name="Huang Y.-H."/>
            <person name="Pang H."/>
        </authorList>
    </citation>
    <scope>NUCLEOTIDE SEQUENCE [LARGE SCALE GENOMIC DNA]</scope>
    <source>
        <strain evidence="1">SYSU_2023b</strain>
        <tissue evidence="1">Whole body</tissue>
    </source>
</reference>
<accession>A0AAW1TXX4</accession>
<protein>
    <submittedName>
        <fullName evidence="1">Uncharacterized protein</fullName>
    </submittedName>
</protein>
<name>A0AAW1TXX4_9CUCU</name>
<sequence>MVRDSCTSGAGEDEVYKPIWFAYDALDAFLNDGLTPRATINTTSNGTKYINFSEWEEKHRRKQDHVLDRPEVKLI</sequence>
<dbReference type="AlphaFoldDB" id="A0AAW1TXX4"/>
<organism evidence="1 2">
    <name type="scientific">Henosepilachna vigintioctopunctata</name>
    <dbReference type="NCBI Taxonomy" id="420089"/>
    <lineage>
        <taxon>Eukaryota</taxon>
        <taxon>Metazoa</taxon>
        <taxon>Ecdysozoa</taxon>
        <taxon>Arthropoda</taxon>
        <taxon>Hexapoda</taxon>
        <taxon>Insecta</taxon>
        <taxon>Pterygota</taxon>
        <taxon>Neoptera</taxon>
        <taxon>Endopterygota</taxon>
        <taxon>Coleoptera</taxon>
        <taxon>Polyphaga</taxon>
        <taxon>Cucujiformia</taxon>
        <taxon>Coccinelloidea</taxon>
        <taxon>Coccinellidae</taxon>
        <taxon>Epilachninae</taxon>
        <taxon>Epilachnini</taxon>
        <taxon>Henosepilachna</taxon>
    </lineage>
</organism>
<dbReference type="Proteomes" id="UP001431783">
    <property type="component" value="Unassembled WGS sequence"/>
</dbReference>
<evidence type="ECO:0000313" key="1">
    <source>
        <dbReference type="EMBL" id="KAK9873273.1"/>
    </source>
</evidence>
<keyword evidence="2" id="KW-1185">Reference proteome</keyword>
<gene>
    <name evidence="1" type="ORF">WA026_021762</name>
</gene>
<comment type="caution">
    <text evidence="1">The sequence shown here is derived from an EMBL/GenBank/DDBJ whole genome shotgun (WGS) entry which is preliminary data.</text>
</comment>
<proteinExistence type="predicted"/>
<dbReference type="EMBL" id="JARQZJ010000017">
    <property type="protein sequence ID" value="KAK9873273.1"/>
    <property type="molecule type" value="Genomic_DNA"/>
</dbReference>